<evidence type="ECO:0000256" key="1">
    <source>
        <dbReference type="SAM" id="MobiDB-lite"/>
    </source>
</evidence>
<sequence>MMHLFDFGSRSRRGDSAQSGHPRTPCGRRLDRRARKLLAACCAALAVLCTLECVVTATATRRVLTAAHQIQAGDAVVTADFTMTALPASDALSDAVDALDDETAYALIDIREGDVLLPTMLGRVPAVAPGHTVIDVRLGELSRPFSPGTHIRLTAATGCSPPAAETAGNGDAADAAGAANESGADDAAGTDSGGASGRGAASKDAAGRTDTGGRTDTVSRTTDADGRSGAVGKQAGAHGKPDTDGTTADADDATAVGATADVNAGAAVGANARAAADTNPEADAAADATIVADGLCTVSDDAIVMGPPRDDVAGDGHLTPVAMSAADAMRTLQAQTNGPILAVRADD</sequence>
<dbReference type="InterPro" id="IPR013974">
    <property type="entry name" value="SAF"/>
</dbReference>
<organism evidence="3 4">
    <name type="scientific">Bifidobacterium choerinum</name>
    <dbReference type="NCBI Taxonomy" id="35760"/>
    <lineage>
        <taxon>Bacteria</taxon>
        <taxon>Bacillati</taxon>
        <taxon>Actinomycetota</taxon>
        <taxon>Actinomycetes</taxon>
        <taxon>Bifidobacteriales</taxon>
        <taxon>Bifidobacteriaceae</taxon>
        <taxon>Bifidobacterium</taxon>
    </lineage>
</organism>
<dbReference type="CDD" id="cd11614">
    <property type="entry name" value="SAF_CpaB_FlgA_like"/>
    <property type="match status" value="1"/>
</dbReference>
<feature type="domain" description="SAF" evidence="2">
    <location>
        <begin position="61"/>
        <end position="122"/>
    </location>
</feature>
<feature type="region of interest" description="Disordered" evidence="1">
    <location>
        <begin position="1"/>
        <end position="27"/>
    </location>
</feature>
<evidence type="ECO:0000313" key="3">
    <source>
        <dbReference type="EMBL" id="ATU20259.1"/>
    </source>
</evidence>
<evidence type="ECO:0000259" key="2">
    <source>
        <dbReference type="SMART" id="SM00858"/>
    </source>
</evidence>
<name>A0A2D3D536_9BIFI</name>
<feature type="region of interest" description="Disordered" evidence="1">
    <location>
        <begin position="156"/>
        <end position="250"/>
    </location>
</feature>
<dbReference type="RefSeq" id="WP_099721142.1">
    <property type="nucleotide sequence ID" value="NZ_CP018044.1"/>
</dbReference>
<dbReference type="Pfam" id="PF08666">
    <property type="entry name" value="SAF"/>
    <property type="match status" value="1"/>
</dbReference>
<dbReference type="KEGG" id="bcho:BcFMB_04190"/>
<reference evidence="3 4" key="1">
    <citation type="submission" date="2016-11" db="EMBL/GenBank/DDBJ databases">
        <title>complete genome sequence of Bifidobacterium choerinum strain FMB-1.</title>
        <authorList>
            <person name="Park C.-S."/>
            <person name="Jung D.-H."/>
            <person name="Choi D.-S."/>
        </authorList>
    </citation>
    <scope>NUCLEOTIDE SEQUENCE [LARGE SCALE GENOMIC DNA]</scope>
    <source>
        <strain evidence="3 4">FMB-1</strain>
    </source>
</reference>
<feature type="compositionally biased region" description="Low complexity" evidence="1">
    <location>
        <begin position="163"/>
        <end position="190"/>
    </location>
</feature>
<dbReference type="EMBL" id="CP018044">
    <property type="protein sequence ID" value="ATU20259.1"/>
    <property type="molecule type" value="Genomic_DNA"/>
</dbReference>
<protein>
    <recommendedName>
        <fullName evidence="2">SAF domain-containing protein</fullName>
    </recommendedName>
</protein>
<evidence type="ECO:0000313" key="4">
    <source>
        <dbReference type="Proteomes" id="UP000229907"/>
    </source>
</evidence>
<accession>A0A2D3D536</accession>
<dbReference type="SMART" id="SM00858">
    <property type="entry name" value="SAF"/>
    <property type="match status" value="1"/>
</dbReference>
<gene>
    <name evidence="3" type="ORF">BcFMB_04190</name>
</gene>
<dbReference type="AlphaFoldDB" id="A0A2D3D536"/>
<proteinExistence type="predicted"/>
<dbReference type="Proteomes" id="UP000229907">
    <property type="component" value="Chromosome"/>
</dbReference>